<dbReference type="Pfam" id="PF18765">
    <property type="entry name" value="Polbeta"/>
    <property type="match status" value="1"/>
</dbReference>
<gene>
    <name evidence="2" type="ORF">COS11_03500</name>
</gene>
<comment type="caution">
    <text evidence="2">The sequence shown here is derived from an EMBL/GenBank/DDBJ whole genome shotgun (WGS) entry which is preliminary data.</text>
</comment>
<reference evidence="3" key="1">
    <citation type="submission" date="2017-09" db="EMBL/GenBank/DDBJ databases">
        <title>Depth-based differentiation of microbial function through sediment-hosted aquifers and enrichment of novel symbionts in the deep terrestrial subsurface.</title>
        <authorList>
            <person name="Probst A.J."/>
            <person name="Ladd B."/>
            <person name="Jarett J.K."/>
            <person name="Geller-Mcgrath D.E."/>
            <person name="Sieber C.M.K."/>
            <person name="Emerson J.B."/>
            <person name="Anantharaman K."/>
            <person name="Thomas B.C."/>
            <person name="Malmstrom R."/>
            <person name="Stieglmeier M."/>
            <person name="Klingl A."/>
            <person name="Woyke T."/>
            <person name="Ryan C.M."/>
            <person name="Banfield J.F."/>
        </authorList>
    </citation>
    <scope>NUCLEOTIDE SEQUENCE [LARGE SCALE GENOMIC DNA]</scope>
</reference>
<name>A0A2M7E8W1_9BACT</name>
<dbReference type="Proteomes" id="UP000228886">
    <property type="component" value="Unassembled WGS sequence"/>
</dbReference>
<feature type="domain" description="Polymerase beta nucleotidyltransferase" evidence="1">
    <location>
        <begin position="25"/>
        <end position="109"/>
    </location>
</feature>
<dbReference type="CDD" id="cd05403">
    <property type="entry name" value="NT_KNTase_like"/>
    <property type="match status" value="1"/>
</dbReference>
<dbReference type="PANTHER" id="PTHR43852:SF2">
    <property type="entry name" value="PROTEIN ADENYLYLTRANSFERASE MNTA"/>
    <property type="match status" value="1"/>
</dbReference>
<dbReference type="NCBIfam" id="NF047752">
    <property type="entry name" value="MntA_antitoxin"/>
    <property type="match status" value="1"/>
</dbReference>
<evidence type="ECO:0000313" key="2">
    <source>
        <dbReference type="EMBL" id="PIV64186.1"/>
    </source>
</evidence>
<dbReference type="EMBL" id="PETL01000172">
    <property type="protein sequence ID" value="PIV64186.1"/>
    <property type="molecule type" value="Genomic_DNA"/>
</dbReference>
<dbReference type="Gene3D" id="3.30.460.10">
    <property type="entry name" value="Beta Polymerase, domain 2"/>
    <property type="match status" value="1"/>
</dbReference>
<organism evidence="2 3">
    <name type="scientific">bacterium (Candidatus Ratteibacteria) CG01_land_8_20_14_3_00_40_19</name>
    <dbReference type="NCBI Taxonomy" id="2014290"/>
    <lineage>
        <taxon>Bacteria</taxon>
        <taxon>Candidatus Ratteibacteria</taxon>
    </lineage>
</organism>
<dbReference type="InterPro" id="IPR041633">
    <property type="entry name" value="Polbeta"/>
</dbReference>
<accession>A0A2M7E8W1</accession>
<protein>
    <recommendedName>
        <fullName evidence="1">Polymerase beta nucleotidyltransferase domain-containing protein</fullName>
    </recommendedName>
</protein>
<sequence>MRFLKVITSRDGRPINFSEIESPLNKLCKKFNILLLYLFGSYALGYANRLSDLDIAFLPKEEFNLDKTLNLLAELQTIFQEEAIDLVDLSKAPLTLIHRVLKEGRCLYACNLRKKIEFESKNETLYYDTAPLRKDYFSALERRIKNGTFGYR</sequence>
<evidence type="ECO:0000313" key="3">
    <source>
        <dbReference type="Proteomes" id="UP000228886"/>
    </source>
</evidence>
<dbReference type="InterPro" id="IPR043519">
    <property type="entry name" value="NT_sf"/>
</dbReference>
<dbReference type="InterPro" id="IPR052930">
    <property type="entry name" value="TA_antitoxin_MntA"/>
</dbReference>
<proteinExistence type="predicted"/>
<dbReference type="SUPFAM" id="SSF81301">
    <property type="entry name" value="Nucleotidyltransferase"/>
    <property type="match status" value="1"/>
</dbReference>
<dbReference type="AlphaFoldDB" id="A0A2M7E8W1"/>
<evidence type="ECO:0000259" key="1">
    <source>
        <dbReference type="Pfam" id="PF18765"/>
    </source>
</evidence>
<dbReference type="PANTHER" id="PTHR43852">
    <property type="entry name" value="NUCLEOTIDYLTRANSFERASE"/>
    <property type="match status" value="1"/>
</dbReference>